<protein>
    <recommendedName>
        <fullName evidence="6">TATA element modulatory factor 1 TATA binding domain-containing protein</fullName>
    </recommendedName>
</protein>
<evidence type="ECO:0000313" key="8">
    <source>
        <dbReference type="Proteomes" id="UP000095009"/>
    </source>
</evidence>
<sequence>MNVTDSPIEKSIEVEEKISSESKLIPLNSSITVLVSKSEEAYTIPDQQPLSQQSVEENKLQEQEYRPWSLYLQRAVANVEQTLDKVLQESSDSTDPVVKSTPALKLVDSPTIDVSLSSPLPVSVPSNVSSSPKINSTPVVATKKRLTMQERLAMAVKAGKSGKGNKNRVVSNPTTPDNGDTSRVTSPSLDISSELVKHTDKSSVEIAHGIETQNGDHVENRSDVVTELLSTAVSQETPVNLMKLTDESAQVNVADGEILNSSTGKALTQSNSSSTLEPTGFVASTTSVNESVDASEALTQSNSSSTLEPAGFVPSTTNVNEFVNASEILHTREELELLVGQTQSDLSAQESRYQSEIYAANEKIDALEKKLKFLAQQEAERAHKQINKSSGFEKKMAEKEEMIALLMEEGQALSKKELTHMNTIKKLRQEERENQRFYQNYKQKLEVSELERLEWKEKARRFGEIDKQLADKSKRFTKLENDYENIRTECEQFKDKYNQLKEANLEEETRVQNERIQAEHAKVEDLQNKLDDLSASYESDKSLMEKQIKDLTDDLRRQKEAFKVVESDLRTDLQTQEFRVEYYRAKAEELSSNLGGGDNHAKYLRKIETLQSQHEAALENWNTLEHSFNTKILRLETNLEESKISEDDLKKKLKSLSLKHRSVLEKNQGLSDKIQNLEFDAVTWQNKAFSLQSTISSCEEIIKTLELDLSDQEKKYTSTIEKLEDERNKAIKDLQNTPALPSPYRGPDSMSFGPWGGSPYISNSRKVSLTGEFGVDTSFSSSGRASMGHMSPISSFFDVQSMGTALSSKRTFTHPEFEEGQDNQDNVSETHSESGSVGNLGQRSKLRDSASASTVGGNNGGPSIQLVGKMSTMIRKLEADLAGVRNELMRTAKAKDEACDEVLKLIEENQHFKEISAKSHELE</sequence>
<evidence type="ECO:0000256" key="4">
    <source>
        <dbReference type="SAM" id="Coils"/>
    </source>
</evidence>
<comment type="subcellular location">
    <subcellularLocation>
        <location evidence="1">Golgi apparatus</location>
    </subcellularLocation>
</comment>
<evidence type="ECO:0000256" key="5">
    <source>
        <dbReference type="SAM" id="MobiDB-lite"/>
    </source>
</evidence>
<dbReference type="AlphaFoldDB" id="A0A1E3PH70"/>
<dbReference type="GO" id="GO:0005783">
    <property type="term" value="C:endoplasmic reticulum"/>
    <property type="evidence" value="ECO:0007669"/>
    <property type="project" value="TreeGrafter"/>
</dbReference>
<keyword evidence="8" id="KW-1185">Reference proteome</keyword>
<proteinExistence type="predicted"/>
<feature type="coiled-coil region" evidence="4">
    <location>
        <begin position="695"/>
        <end position="733"/>
    </location>
</feature>
<feature type="coiled-coil region" evidence="4">
    <location>
        <begin position="600"/>
        <end position="659"/>
    </location>
</feature>
<dbReference type="InterPro" id="IPR052602">
    <property type="entry name" value="Growth_transcription_reg"/>
</dbReference>
<feature type="region of interest" description="Disordered" evidence="5">
    <location>
        <begin position="816"/>
        <end position="864"/>
    </location>
</feature>
<organism evidence="7 8">
    <name type="scientific">Nadsonia fulvescens var. elongata DSM 6958</name>
    <dbReference type="NCBI Taxonomy" id="857566"/>
    <lineage>
        <taxon>Eukaryota</taxon>
        <taxon>Fungi</taxon>
        <taxon>Dikarya</taxon>
        <taxon>Ascomycota</taxon>
        <taxon>Saccharomycotina</taxon>
        <taxon>Dipodascomycetes</taxon>
        <taxon>Dipodascales</taxon>
        <taxon>Dipodascales incertae sedis</taxon>
        <taxon>Nadsonia</taxon>
    </lineage>
</organism>
<keyword evidence="3 4" id="KW-0175">Coiled coil</keyword>
<name>A0A1E3PH70_9ASCO</name>
<dbReference type="PANTHER" id="PTHR46515">
    <property type="entry name" value="TATA ELEMENT MODULATORY FACTOR TMF1"/>
    <property type="match status" value="1"/>
</dbReference>
<dbReference type="InterPro" id="IPR022091">
    <property type="entry name" value="TMF_TATA-bd"/>
</dbReference>
<dbReference type="STRING" id="857566.A0A1E3PH70"/>
<feature type="compositionally biased region" description="Polar residues" evidence="5">
    <location>
        <begin position="168"/>
        <end position="191"/>
    </location>
</feature>
<dbReference type="Pfam" id="PF12325">
    <property type="entry name" value="TMF_TATA_bd"/>
    <property type="match status" value="1"/>
</dbReference>
<dbReference type="EMBL" id="KV454411">
    <property type="protein sequence ID" value="ODQ64759.1"/>
    <property type="molecule type" value="Genomic_DNA"/>
</dbReference>
<accession>A0A1E3PH70</accession>
<dbReference type="InterPro" id="IPR022092">
    <property type="entry name" value="TMF_DNA-bd"/>
</dbReference>
<gene>
    <name evidence="7" type="ORF">NADFUDRAFT_83643</name>
</gene>
<evidence type="ECO:0000259" key="6">
    <source>
        <dbReference type="Pfam" id="PF12325"/>
    </source>
</evidence>
<reference evidence="7 8" key="1">
    <citation type="journal article" date="2016" name="Proc. Natl. Acad. Sci. U.S.A.">
        <title>Comparative genomics of biotechnologically important yeasts.</title>
        <authorList>
            <person name="Riley R."/>
            <person name="Haridas S."/>
            <person name="Wolfe K.H."/>
            <person name="Lopes M.R."/>
            <person name="Hittinger C.T."/>
            <person name="Goeker M."/>
            <person name="Salamov A.A."/>
            <person name="Wisecaver J.H."/>
            <person name="Long T.M."/>
            <person name="Calvey C.H."/>
            <person name="Aerts A.L."/>
            <person name="Barry K.W."/>
            <person name="Choi C."/>
            <person name="Clum A."/>
            <person name="Coughlan A.Y."/>
            <person name="Deshpande S."/>
            <person name="Douglass A.P."/>
            <person name="Hanson S.J."/>
            <person name="Klenk H.-P."/>
            <person name="LaButti K.M."/>
            <person name="Lapidus A."/>
            <person name="Lindquist E.A."/>
            <person name="Lipzen A.M."/>
            <person name="Meier-Kolthoff J.P."/>
            <person name="Ohm R.A."/>
            <person name="Otillar R.P."/>
            <person name="Pangilinan J.L."/>
            <person name="Peng Y."/>
            <person name="Rokas A."/>
            <person name="Rosa C.A."/>
            <person name="Scheuner C."/>
            <person name="Sibirny A.A."/>
            <person name="Slot J.C."/>
            <person name="Stielow J.B."/>
            <person name="Sun H."/>
            <person name="Kurtzman C.P."/>
            <person name="Blackwell M."/>
            <person name="Grigoriev I.V."/>
            <person name="Jeffries T.W."/>
        </authorList>
    </citation>
    <scope>NUCLEOTIDE SEQUENCE [LARGE SCALE GENOMIC DNA]</scope>
    <source>
        <strain evidence="7 8">DSM 6958</strain>
    </source>
</reference>
<feature type="coiled-coil region" evidence="4">
    <location>
        <begin position="438"/>
        <end position="568"/>
    </location>
</feature>
<dbReference type="GO" id="GO:0005794">
    <property type="term" value="C:Golgi apparatus"/>
    <property type="evidence" value="ECO:0007669"/>
    <property type="project" value="UniProtKB-SubCell"/>
</dbReference>
<evidence type="ECO:0000313" key="7">
    <source>
        <dbReference type="EMBL" id="ODQ64759.1"/>
    </source>
</evidence>
<feature type="compositionally biased region" description="Polar residues" evidence="5">
    <location>
        <begin position="823"/>
        <end position="842"/>
    </location>
</feature>
<evidence type="ECO:0000256" key="1">
    <source>
        <dbReference type="ARBA" id="ARBA00004555"/>
    </source>
</evidence>
<feature type="region of interest" description="Disordered" evidence="5">
    <location>
        <begin position="156"/>
        <end position="191"/>
    </location>
</feature>
<dbReference type="Proteomes" id="UP000095009">
    <property type="component" value="Unassembled WGS sequence"/>
</dbReference>
<feature type="coiled-coil region" evidence="4">
    <location>
        <begin position="350"/>
        <end position="377"/>
    </location>
</feature>
<feature type="non-terminal residue" evidence="7">
    <location>
        <position position="923"/>
    </location>
</feature>
<dbReference type="OrthoDB" id="74178at2759"/>
<dbReference type="PANTHER" id="PTHR46515:SF1">
    <property type="entry name" value="TATA ELEMENT MODULATORY FACTOR"/>
    <property type="match status" value="1"/>
</dbReference>
<evidence type="ECO:0000256" key="2">
    <source>
        <dbReference type="ARBA" id="ARBA00023034"/>
    </source>
</evidence>
<evidence type="ECO:0000256" key="3">
    <source>
        <dbReference type="ARBA" id="ARBA00023054"/>
    </source>
</evidence>
<feature type="domain" description="TATA element modulatory factor 1 TATA binding" evidence="6">
    <location>
        <begin position="858"/>
        <end position="923"/>
    </location>
</feature>
<keyword evidence="2" id="KW-0333">Golgi apparatus</keyword>
<dbReference type="Pfam" id="PF12329">
    <property type="entry name" value="TMF_DNA_bd"/>
    <property type="match status" value="1"/>
</dbReference>